<proteinExistence type="predicted"/>
<evidence type="ECO:0000313" key="1">
    <source>
        <dbReference type="EMBL" id="SHK56185.1"/>
    </source>
</evidence>
<name>A0A1M6TGR8_9FIRM</name>
<protein>
    <submittedName>
        <fullName evidence="1">Uncharacterized protein</fullName>
    </submittedName>
</protein>
<dbReference type="Proteomes" id="UP000184301">
    <property type="component" value="Unassembled WGS sequence"/>
</dbReference>
<organism evidence="1 2">
    <name type="scientific">Hespellia stercorisuis DSM 15480</name>
    <dbReference type="NCBI Taxonomy" id="1121950"/>
    <lineage>
        <taxon>Bacteria</taxon>
        <taxon>Bacillati</taxon>
        <taxon>Bacillota</taxon>
        <taxon>Clostridia</taxon>
        <taxon>Lachnospirales</taxon>
        <taxon>Lachnospiraceae</taxon>
        <taxon>Hespellia</taxon>
    </lineage>
</organism>
<reference evidence="1 2" key="1">
    <citation type="submission" date="2016-11" db="EMBL/GenBank/DDBJ databases">
        <authorList>
            <person name="Jaros S."/>
            <person name="Januszkiewicz K."/>
            <person name="Wedrychowicz H."/>
        </authorList>
    </citation>
    <scope>NUCLEOTIDE SEQUENCE [LARGE SCALE GENOMIC DNA]</scope>
    <source>
        <strain evidence="1 2">DSM 15480</strain>
    </source>
</reference>
<dbReference type="RefSeq" id="WP_073112346.1">
    <property type="nucleotide sequence ID" value="NZ_FQZY01000059.1"/>
</dbReference>
<gene>
    <name evidence="1" type="ORF">SAMN02745243_03230</name>
</gene>
<sequence length="139" mass="16376">MYAADSLFVDYQMATNALQGIYMLSLKEKNMEKVRMVVKKQEELARFFEMGRYYEASCRLELATMEKDADTVIETVQEMLSTLGDIGNFSRSPLYEHMEFKEMRAEFVEEMRQTLLKSFREGEAYDFLKGDARWKELIA</sequence>
<keyword evidence="2" id="KW-1185">Reference proteome</keyword>
<dbReference type="AlphaFoldDB" id="A0A1M6TGR8"/>
<dbReference type="STRING" id="1121950.SAMN02745243_03230"/>
<dbReference type="OrthoDB" id="9812495at2"/>
<accession>A0A1M6TGR8</accession>
<dbReference type="EMBL" id="FQZY01000059">
    <property type="protein sequence ID" value="SHK56185.1"/>
    <property type="molecule type" value="Genomic_DNA"/>
</dbReference>
<evidence type="ECO:0000313" key="2">
    <source>
        <dbReference type="Proteomes" id="UP000184301"/>
    </source>
</evidence>